<sequence>MAISEGLPQDLSDLNRIVLMGQSEDVDVASTLLGERPYVTPAITPKPRYSGARVARVIRDACRAHVSASTQLDRAIDATCTLWGVPPRARVRDVDARLLPLIAGFAHAQATNATHVLLADPLHGFTSSARTSLRNRILDTCERMHLGLIMSTSSLTDAHVIGGWTIVVEKDQVADQGPLEAQLATPRSNLAAAHRRVNVFSGLARKGWLSIGHSQVRARTQLDGKVFVTIPVNAVAMSFDEFDPIFTDETVFEALITQVRDAGERVQVVLSPVDTEVGLAMTADLWDFSGQGQSSPVLHPALGAEVSEQATRVRAGTHVFVQVDTERMEAYPVEDAAPTAVK</sequence>
<proteinExistence type="predicted"/>
<protein>
    <submittedName>
        <fullName evidence="1">Uncharacterized protein</fullName>
    </submittedName>
</protein>
<evidence type="ECO:0000313" key="1">
    <source>
        <dbReference type="EMBL" id="PMD04860.1"/>
    </source>
</evidence>
<dbReference type="Proteomes" id="UP000235598">
    <property type="component" value="Unassembled WGS sequence"/>
</dbReference>
<evidence type="ECO:0000313" key="2">
    <source>
        <dbReference type="Proteomes" id="UP000235598"/>
    </source>
</evidence>
<organism evidence="1 2">
    <name type="scientific">Brevibacterium paucivorans</name>
    <dbReference type="NCBI Taxonomy" id="170994"/>
    <lineage>
        <taxon>Bacteria</taxon>
        <taxon>Bacillati</taxon>
        <taxon>Actinomycetota</taxon>
        <taxon>Actinomycetes</taxon>
        <taxon>Micrococcales</taxon>
        <taxon>Brevibacteriaceae</taxon>
        <taxon>Brevibacterium</taxon>
    </lineage>
</organism>
<dbReference type="RefSeq" id="WP_102239498.1">
    <property type="nucleotide sequence ID" value="NZ_PNHK01000004.1"/>
</dbReference>
<dbReference type="AlphaFoldDB" id="A0A2N6VL40"/>
<gene>
    <name evidence="1" type="ORF">CJ199_10930</name>
</gene>
<comment type="caution">
    <text evidence="1">The sequence shown here is derived from an EMBL/GenBank/DDBJ whole genome shotgun (WGS) entry which is preliminary data.</text>
</comment>
<reference evidence="1 2" key="1">
    <citation type="submission" date="2017-09" db="EMBL/GenBank/DDBJ databases">
        <title>Bacterial strain isolated from the female urinary microbiota.</title>
        <authorList>
            <person name="Thomas-White K."/>
            <person name="Kumar N."/>
            <person name="Forster S."/>
            <person name="Putonti C."/>
            <person name="Lawley T."/>
            <person name="Wolfe A.J."/>
        </authorList>
    </citation>
    <scope>NUCLEOTIDE SEQUENCE [LARGE SCALE GENOMIC DNA]</scope>
    <source>
        <strain evidence="1 2">UMB1301</strain>
    </source>
</reference>
<dbReference type="EMBL" id="PNHK01000004">
    <property type="protein sequence ID" value="PMD04860.1"/>
    <property type="molecule type" value="Genomic_DNA"/>
</dbReference>
<name>A0A2N6VL40_9MICO</name>
<dbReference type="OrthoDB" id="4798812at2"/>
<accession>A0A2N6VL40</accession>